<comment type="caution">
    <text evidence="1">The sequence shown here is derived from an EMBL/GenBank/DDBJ whole genome shotgun (WGS) entry which is preliminary data.</text>
</comment>
<dbReference type="EMBL" id="BAAARV010000025">
    <property type="protein sequence ID" value="GAA2347477.1"/>
    <property type="molecule type" value="Genomic_DNA"/>
</dbReference>
<reference evidence="2" key="1">
    <citation type="journal article" date="2019" name="Int. J. Syst. Evol. Microbiol.">
        <title>The Global Catalogue of Microorganisms (GCM) 10K type strain sequencing project: providing services to taxonomists for standard genome sequencing and annotation.</title>
        <authorList>
            <consortium name="The Broad Institute Genomics Platform"/>
            <consortium name="The Broad Institute Genome Sequencing Center for Infectious Disease"/>
            <person name="Wu L."/>
            <person name="Ma J."/>
        </authorList>
    </citation>
    <scope>NUCLEOTIDE SEQUENCE [LARGE SCALE GENOMIC DNA]</scope>
    <source>
        <strain evidence="2">JCM 3272</strain>
    </source>
</reference>
<proteinExistence type="predicted"/>
<keyword evidence="2" id="KW-1185">Reference proteome</keyword>
<evidence type="ECO:0000313" key="1">
    <source>
        <dbReference type="EMBL" id="GAA2347477.1"/>
    </source>
</evidence>
<dbReference type="SUPFAM" id="SSF102405">
    <property type="entry name" value="MCP/YpsA-like"/>
    <property type="match status" value="1"/>
</dbReference>
<dbReference type="RefSeq" id="WP_344613464.1">
    <property type="nucleotide sequence ID" value="NZ_BAAARV010000025.1"/>
</dbReference>
<gene>
    <name evidence="1" type="ORF">GCM10010170_035140</name>
</gene>
<accession>A0ABP5TBX6</accession>
<dbReference type="Gene3D" id="3.40.50.450">
    <property type="match status" value="1"/>
</dbReference>
<organism evidence="1 2">
    <name type="scientific">Dactylosporangium salmoneum</name>
    <dbReference type="NCBI Taxonomy" id="53361"/>
    <lineage>
        <taxon>Bacteria</taxon>
        <taxon>Bacillati</taxon>
        <taxon>Actinomycetota</taxon>
        <taxon>Actinomycetes</taxon>
        <taxon>Micromonosporales</taxon>
        <taxon>Micromonosporaceae</taxon>
        <taxon>Dactylosporangium</taxon>
    </lineage>
</organism>
<sequence>MTNWTAVSVTGHRDLTDAQLAWLRPELDRVLAKLRDEHGTTDAATGVALGSDIEFGWAALHANLQLHAHIPFPQQPDRWPYPDREIYRRMLDRCTSKTAYGPTYDPRWFFARNQGLVDFAAERGGVMVAIWDPRRRDGGTFDAVKRAASVLPVIHFDLERLQVHGPGCSCVESLKPSALF</sequence>
<dbReference type="Proteomes" id="UP001501444">
    <property type="component" value="Unassembled WGS sequence"/>
</dbReference>
<name>A0ABP5TBX6_9ACTN</name>
<protein>
    <submittedName>
        <fullName evidence="1">Uncharacterized protein</fullName>
    </submittedName>
</protein>
<evidence type="ECO:0000313" key="2">
    <source>
        <dbReference type="Proteomes" id="UP001501444"/>
    </source>
</evidence>